<protein>
    <submittedName>
        <fullName evidence="3">Uncharacterized protein</fullName>
    </submittedName>
</protein>
<proteinExistence type="predicted"/>
<reference evidence="3 4" key="1">
    <citation type="journal article" date="2018" name="Int. J. Syst. Evol. Microbiol.">
        <title>Epidermidibacterium keratini gen. nov., sp. nov., a member of the family Sporichthyaceae, isolated from keratin epidermis.</title>
        <authorList>
            <person name="Lee D.G."/>
            <person name="Trujillo M.E."/>
            <person name="Kang S."/>
            <person name="Nam J.J."/>
            <person name="Kim Y.J."/>
        </authorList>
    </citation>
    <scope>NUCLEOTIDE SEQUENCE [LARGE SCALE GENOMIC DNA]</scope>
    <source>
        <strain evidence="3 4">EPI-7</strain>
    </source>
</reference>
<dbReference type="InterPro" id="IPR057952">
    <property type="entry name" value="Rv2743c-like"/>
</dbReference>
<dbReference type="KEGG" id="eke:EK0264_17640"/>
<gene>
    <name evidence="3" type="ORF">EK0264_17640</name>
</gene>
<evidence type="ECO:0000313" key="3">
    <source>
        <dbReference type="EMBL" id="QHC01916.1"/>
    </source>
</evidence>
<keyword evidence="4" id="KW-1185">Reference proteome</keyword>
<dbReference type="InParanoid" id="A0A7L4YRY1"/>
<dbReference type="AlphaFoldDB" id="A0A7L4YRY1"/>
<evidence type="ECO:0000256" key="1">
    <source>
        <dbReference type="SAM" id="MobiDB-lite"/>
    </source>
</evidence>
<keyword evidence="2" id="KW-0812">Transmembrane</keyword>
<feature type="compositionally biased region" description="Polar residues" evidence="1">
    <location>
        <begin position="61"/>
        <end position="80"/>
    </location>
</feature>
<evidence type="ECO:0000256" key="2">
    <source>
        <dbReference type="SAM" id="Phobius"/>
    </source>
</evidence>
<accession>A0A7L4YRY1</accession>
<dbReference type="NCBIfam" id="NF047839">
    <property type="entry name" value="PspM_Rv2743c"/>
    <property type="match status" value="1"/>
</dbReference>
<evidence type="ECO:0000313" key="4">
    <source>
        <dbReference type="Proteomes" id="UP000463857"/>
    </source>
</evidence>
<dbReference type="EMBL" id="CP047156">
    <property type="protein sequence ID" value="QHC01916.1"/>
    <property type="molecule type" value="Genomic_DNA"/>
</dbReference>
<feature type="compositionally biased region" description="Low complexity" evidence="1">
    <location>
        <begin position="399"/>
        <end position="412"/>
    </location>
</feature>
<dbReference type="Pfam" id="PF25587">
    <property type="entry name" value="Rv2743c"/>
    <property type="match status" value="1"/>
</dbReference>
<organism evidence="3 4">
    <name type="scientific">Epidermidibacterium keratini</name>
    <dbReference type="NCBI Taxonomy" id="1891644"/>
    <lineage>
        <taxon>Bacteria</taxon>
        <taxon>Bacillati</taxon>
        <taxon>Actinomycetota</taxon>
        <taxon>Actinomycetes</taxon>
        <taxon>Sporichthyales</taxon>
        <taxon>Sporichthyaceae</taxon>
        <taxon>Epidermidibacterium</taxon>
    </lineage>
</organism>
<feature type="transmembrane region" description="Helical" evidence="2">
    <location>
        <begin position="139"/>
        <end position="161"/>
    </location>
</feature>
<feature type="compositionally biased region" description="Gly residues" evidence="1">
    <location>
        <begin position="8"/>
        <end position="17"/>
    </location>
</feature>
<feature type="region of interest" description="Disordered" evidence="1">
    <location>
        <begin position="1"/>
        <end position="22"/>
    </location>
</feature>
<dbReference type="Proteomes" id="UP000463857">
    <property type="component" value="Chromosome"/>
</dbReference>
<keyword evidence="2" id="KW-1133">Transmembrane helix</keyword>
<feature type="region of interest" description="Disordered" evidence="1">
    <location>
        <begin position="37"/>
        <end position="84"/>
    </location>
</feature>
<feature type="region of interest" description="Disordered" evidence="1">
    <location>
        <begin position="388"/>
        <end position="432"/>
    </location>
</feature>
<keyword evidence="2" id="KW-0472">Membrane</keyword>
<feature type="region of interest" description="Disordered" evidence="1">
    <location>
        <begin position="229"/>
        <end position="248"/>
    </location>
</feature>
<name>A0A7L4YRY1_9ACTN</name>
<feature type="compositionally biased region" description="Low complexity" evidence="1">
    <location>
        <begin position="235"/>
        <end position="248"/>
    </location>
</feature>
<sequence>MTAPRSGGPTGGNGPGGDNLWRDIAATVISELSDSLRKARTQIEQQRPPYDATPEDESLQADGQPQWRTQNPARPGSNLQGMGADLGRDFKDLVSSGMRATSEKLSTYQTQKNAQAERVNDRAARVPIRRAKVRAGARYAGAVVLGMGALTSGSAAAYYAVGGPIVVQNDDGDPVSDAVQEAPRAIAIAPGALALGMGAGAIGLTVSGRRYARRARELESALDASSISTARFTGPSPSAASAPLPPKSSAAYEPMRRLIGQRQALAELLPEVREVAPDLAPLAAESEQALFGVAERITLLERARDAGGGAGGEAGISAPMQRLVGQLEEGVQSHQKLVDAAATVLAELSTTHVPGQQPADLGEAADRLDALAAGLRQVRSDVPVEHPSFIDVDHTGHSATGATGATGAAAGPAPAPRPAKPRRRDRAQGDTA</sequence>
<dbReference type="OrthoDB" id="3701303at2"/>
<feature type="transmembrane region" description="Helical" evidence="2">
    <location>
        <begin position="185"/>
        <end position="206"/>
    </location>
</feature>
<dbReference type="RefSeq" id="WP_159547040.1">
    <property type="nucleotide sequence ID" value="NZ_CP047156.1"/>
</dbReference>